<dbReference type="InterPro" id="IPR050452">
    <property type="entry name" value="Metacaspase"/>
</dbReference>
<evidence type="ECO:0000313" key="3">
    <source>
        <dbReference type="EMBL" id="KAH7575824.1"/>
    </source>
</evidence>
<dbReference type="InterPro" id="IPR011600">
    <property type="entry name" value="Pept_C14_caspase"/>
</dbReference>
<feature type="domain" description="Peptidase C14 caspase" evidence="2">
    <location>
        <begin position="6"/>
        <end position="327"/>
    </location>
</feature>
<evidence type="ECO:0000313" key="4">
    <source>
        <dbReference type="Proteomes" id="UP000827721"/>
    </source>
</evidence>
<evidence type="ECO:0000259" key="2">
    <source>
        <dbReference type="Pfam" id="PF00656"/>
    </source>
</evidence>
<sequence>MEKGKKRMAVLVGCNYPNTKYELHGCINDVIAMREVLIKRFGFDPSRIELLTDAPAGSSLVVPTGANIKAALNRMVDGAEAGDVLFFHYSGHGARIPSKKRGRPFRQDEAIVPTDFNLITGNYSYYVYLICFIVFKTKDMKSHKFADLDFRQLVSRLPKGTSFTILSDSCHSGGLIDKEKEQIGPYSIIQNNGKECCSNPKTIPFQSVLQHLSSLTRISTSDIGTHLLEFFGVDASIRFRLPLHELESFESLKPDEGILLSGCQANETSADMNPVKGGGKAYGAFSDAVQRVLKENSGALSNREVVMMARKVLEEKGFDQHPCLYCSDDNAEAKFLWQPTDDQSC</sequence>
<dbReference type="PANTHER" id="PTHR48104">
    <property type="entry name" value="METACASPASE-4"/>
    <property type="match status" value="1"/>
</dbReference>
<dbReference type="Proteomes" id="UP000827721">
    <property type="component" value="Unassembled WGS sequence"/>
</dbReference>
<dbReference type="Gene3D" id="3.40.50.12660">
    <property type="match status" value="2"/>
</dbReference>
<keyword evidence="4" id="KW-1185">Reference proteome</keyword>
<comment type="similarity">
    <text evidence="1">Belongs to the peptidase C14B family.</text>
</comment>
<evidence type="ECO:0000256" key="1">
    <source>
        <dbReference type="ARBA" id="ARBA00009005"/>
    </source>
</evidence>
<reference evidence="3 4" key="1">
    <citation type="submission" date="2021-02" db="EMBL/GenBank/DDBJ databases">
        <title>Plant Genome Project.</title>
        <authorList>
            <person name="Zhang R.-G."/>
        </authorList>
    </citation>
    <scope>NUCLEOTIDE SEQUENCE [LARGE SCALE GENOMIC DNA]</scope>
    <source>
        <tissue evidence="3">Leaves</tissue>
    </source>
</reference>
<organism evidence="3 4">
    <name type="scientific">Xanthoceras sorbifolium</name>
    <dbReference type="NCBI Taxonomy" id="99658"/>
    <lineage>
        <taxon>Eukaryota</taxon>
        <taxon>Viridiplantae</taxon>
        <taxon>Streptophyta</taxon>
        <taxon>Embryophyta</taxon>
        <taxon>Tracheophyta</taxon>
        <taxon>Spermatophyta</taxon>
        <taxon>Magnoliopsida</taxon>
        <taxon>eudicotyledons</taxon>
        <taxon>Gunneridae</taxon>
        <taxon>Pentapetalae</taxon>
        <taxon>rosids</taxon>
        <taxon>malvids</taxon>
        <taxon>Sapindales</taxon>
        <taxon>Sapindaceae</taxon>
        <taxon>Xanthoceroideae</taxon>
        <taxon>Xanthoceras</taxon>
    </lineage>
</organism>
<dbReference type="EMBL" id="JAFEMO010000002">
    <property type="protein sequence ID" value="KAH7575824.1"/>
    <property type="molecule type" value="Genomic_DNA"/>
</dbReference>
<protein>
    <recommendedName>
        <fullName evidence="2">Peptidase C14 caspase domain-containing protein</fullName>
    </recommendedName>
</protein>
<comment type="caution">
    <text evidence="3">The sequence shown here is derived from an EMBL/GenBank/DDBJ whole genome shotgun (WGS) entry which is preliminary data.</text>
</comment>
<dbReference type="PANTHER" id="PTHR48104:SF7">
    <property type="entry name" value="METACASPASE-9"/>
    <property type="match status" value="1"/>
</dbReference>
<gene>
    <name evidence="3" type="ORF">JRO89_XS02G0226900</name>
</gene>
<accession>A0ABQ8IGL7</accession>
<proteinExistence type="inferred from homology"/>
<name>A0ABQ8IGL7_9ROSI</name>
<dbReference type="Pfam" id="PF00656">
    <property type="entry name" value="Peptidase_C14"/>
    <property type="match status" value="1"/>
</dbReference>